<proteinExistence type="predicted"/>
<organism evidence="1 2">
    <name type="scientific">Datura stramonium</name>
    <name type="common">Jimsonweed</name>
    <name type="synonym">Common thornapple</name>
    <dbReference type="NCBI Taxonomy" id="4076"/>
    <lineage>
        <taxon>Eukaryota</taxon>
        <taxon>Viridiplantae</taxon>
        <taxon>Streptophyta</taxon>
        <taxon>Embryophyta</taxon>
        <taxon>Tracheophyta</taxon>
        <taxon>Spermatophyta</taxon>
        <taxon>Magnoliopsida</taxon>
        <taxon>eudicotyledons</taxon>
        <taxon>Gunneridae</taxon>
        <taxon>Pentapetalae</taxon>
        <taxon>asterids</taxon>
        <taxon>lamiids</taxon>
        <taxon>Solanales</taxon>
        <taxon>Solanaceae</taxon>
        <taxon>Solanoideae</taxon>
        <taxon>Datureae</taxon>
        <taxon>Datura</taxon>
    </lineage>
</organism>
<accession>A0ABS8T5V2</accession>
<protein>
    <submittedName>
        <fullName evidence="1">Uncharacterized protein</fullName>
    </submittedName>
</protein>
<gene>
    <name evidence="1" type="ORF">HAX54_003327</name>
</gene>
<name>A0ABS8T5V2_DATST</name>
<evidence type="ECO:0000313" key="2">
    <source>
        <dbReference type="Proteomes" id="UP000823775"/>
    </source>
</evidence>
<comment type="caution">
    <text evidence="1">The sequence shown here is derived from an EMBL/GenBank/DDBJ whole genome shotgun (WGS) entry which is preliminary data.</text>
</comment>
<reference evidence="1 2" key="1">
    <citation type="journal article" date="2021" name="BMC Genomics">
        <title>Datura genome reveals duplications of psychoactive alkaloid biosynthetic genes and high mutation rate following tissue culture.</title>
        <authorList>
            <person name="Rajewski A."/>
            <person name="Carter-House D."/>
            <person name="Stajich J."/>
            <person name="Litt A."/>
        </authorList>
    </citation>
    <scope>NUCLEOTIDE SEQUENCE [LARGE SCALE GENOMIC DNA]</scope>
    <source>
        <strain evidence="1">AR-01</strain>
    </source>
</reference>
<dbReference type="Proteomes" id="UP000823775">
    <property type="component" value="Unassembled WGS sequence"/>
</dbReference>
<dbReference type="EMBL" id="JACEIK010001152">
    <property type="protein sequence ID" value="MCD7466523.1"/>
    <property type="molecule type" value="Genomic_DNA"/>
</dbReference>
<sequence>MDVKLVRQEVVEFFENFSVADRHIHNRVRGVSITFDMIKLSELLGIPCDGFGICQQKRWLDAALYLDMILMELLGHEMLINLPRLMISYLTKFSTDIQQNHSLPYGFLLTSVFEKLDVPLLSLEPFSLYDVIDYYDTGVSHRMEHIEGPSVGLERIATSIPSSVHVMPPTVSVQSDLAKILQKNKLLCLDNGHLQAQITHNEELSTAWHNNLVAMIQGFSQPSSLPLSTLHSSHAHPTTFI</sequence>
<evidence type="ECO:0000313" key="1">
    <source>
        <dbReference type="EMBL" id="MCD7466523.1"/>
    </source>
</evidence>
<keyword evidence="2" id="KW-1185">Reference proteome</keyword>